<protein>
    <recommendedName>
        <fullName evidence="1">diguanylate cyclase</fullName>
        <ecNumber evidence="1">2.7.7.65</ecNumber>
    </recommendedName>
</protein>
<evidence type="ECO:0000256" key="4">
    <source>
        <dbReference type="SAM" id="Phobius"/>
    </source>
</evidence>
<evidence type="ECO:0000313" key="6">
    <source>
        <dbReference type="EMBL" id="MBB6429651.1"/>
    </source>
</evidence>
<dbReference type="GO" id="GO:0005886">
    <property type="term" value="C:plasma membrane"/>
    <property type="evidence" value="ECO:0007669"/>
    <property type="project" value="TreeGrafter"/>
</dbReference>
<evidence type="ECO:0000259" key="5">
    <source>
        <dbReference type="PROSITE" id="PS50887"/>
    </source>
</evidence>
<gene>
    <name evidence="6" type="ORF">HNQ40_001457</name>
</gene>
<dbReference type="Pfam" id="PF00990">
    <property type="entry name" value="GGDEF"/>
    <property type="match status" value="1"/>
</dbReference>
<dbReference type="CDD" id="cd01949">
    <property type="entry name" value="GGDEF"/>
    <property type="match status" value="1"/>
</dbReference>
<dbReference type="Gene3D" id="6.10.340.10">
    <property type="match status" value="1"/>
</dbReference>
<dbReference type="GO" id="GO:0052621">
    <property type="term" value="F:diguanylate cyclase activity"/>
    <property type="evidence" value="ECO:0007669"/>
    <property type="project" value="UniProtKB-EC"/>
</dbReference>
<feature type="region of interest" description="Disordered" evidence="3">
    <location>
        <begin position="1"/>
        <end position="21"/>
    </location>
</feature>
<dbReference type="EC" id="2.7.7.65" evidence="1"/>
<name>A0A7X0H7Q4_9BACT</name>
<dbReference type="AlphaFoldDB" id="A0A7X0H7Q4"/>
<evidence type="ECO:0000256" key="1">
    <source>
        <dbReference type="ARBA" id="ARBA00012528"/>
    </source>
</evidence>
<dbReference type="InterPro" id="IPR043128">
    <property type="entry name" value="Rev_trsase/Diguanyl_cyclase"/>
</dbReference>
<dbReference type="PANTHER" id="PTHR45138">
    <property type="entry name" value="REGULATORY COMPONENTS OF SENSORY TRANSDUCTION SYSTEM"/>
    <property type="match status" value="1"/>
</dbReference>
<dbReference type="GO" id="GO:0043709">
    <property type="term" value="P:cell adhesion involved in single-species biofilm formation"/>
    <property type="evidence" value="ECO:0007669"/>
    <property type="project" value="TreeGrafter"/>
</dbReference>
<dbReference type="InterPro" id="IPR050469">
    <property type="entry name" value="Diguanylate_Cyclase"/>
</dbReference>
<evidence type="ECO:0000256" key="2">
    <source>
        <dbReference type="ARBA" id="ARBA00034247"/>
    </source>
</evidence>
<keyword evidence="4" id="KW-0472">Membrane</keyword>
<dbReference type="PROSITE" id="PS50887">
    <property type="entry name" value="GGDEF"/>
    <property type="match status" value="1"/>
</dbReference>
<dbReference type="NCBIfam" id="TIGR00254">
    <property type="entry name" value="GGDEF"/>
    <property type="match status" value="1"/>
</dbReference>
<dbReference type="SUPFAM" id="SSF55073">
    <property type="entry name" value="Nucleotide cyclase"/>
    <property type="match status" value="1"/>
</dbReference>
<organism evidence="6 7">
    <name type="scientific">Algisphaera agarilytica</name>
    <dbReference type="NCBI Taxonomy" id="1385975"/>
    <lineage>
        <taxon>Bacteria</taxon>
        <taxon>Pseudomonadati</taxon>
        <taxon>Planctomycetota</taxon>
        <taxon>Phycisphaerae</taxon>
        <taxon>Phycisphaerales</taxon>
        <taxon>Phycisphaeraceae</taxon>
        <taxon>Algisphaera</taxon>
    </lineage>
</organism>
<proteinExistence type="predicted"/>
<dbReference type="RefSeq" id="WP_184677222.1">
    <property type="nucleotide sequence ID" value="NZ_JACHGY010000001.1"/>
</dbReference>
<dbReference type="FunFam" id="3.30.70.270:FF:000001">
    <property type="entry name" value="Diguanylate cyclase domain protein"/>
    <property type="match status" value="1"/>
</dbReference>
<feature type="domain" description="GGDEF" evidence="5">
    <location>
        <begin position="192"/>
        <end position="327"/>
    </location>
</feature>
<keyword evidence="4" id="KW-1133">Transmembrane helix</keyword>
<sequence>MVETIADNPHPQGSRAEAKLDRAHRRRNVLHSRLALLVVVTLGVGFGLGQLQFVNDLSTLAVALGMLIAGSLALWFAWSVIARPITRLADQLDSLTLDQRQTQIRELPTDRADEVGRMARAVRTLAVSRIRDYYDARQLRRTLDDRVTTATKKAVSTLSKLAMRDALTELGNRRFLDAHLPGLIEASRESDTDLLCVMIDMDNFKQVNDNLGHNKGDELLVLLADLIRSSIRHHEDLAIRLGGDEFVLFLPGASLKRAAELTQHIRTLYRQQATSLLGPGFQIDLSVGAASLQDEGCRDGEELMEQADQHLYQAKRAGKGITWTMHGQAAA</sequence>
<dbReference type="Gene3D" id="3.30.70.270">
    <property type="match status" value="1"/>
</dbReference>
<feature type="transmembrane region" description="Helical" evidence="4">
    <location>
        <begin position="34"/>
        <end position="54"/>
    </location>
</feature>
<dbReference type="EMBL" id="JACHGY010000001">
    <property type="protein sequence ID" value="MBB6429651.1"/>
    <property type="molecule type" value="Genomic_DNA"/>
</dbReference>
<feature type="transmembrane region" description="Helical" evidence="4">
    <location>
        <begin position="60"/>
        <end position="81"/>
    </location>
</feature>
<dbReference type="InterPro" id="IPR000160">
    <property type="entry name" value="GGDEF_dom"/>
</dbReference>
<dbReference type="Proteomes" id="UP000541810">
    <property type="component" value="Unassembled WGS sequence"/>
</dbReference>
<dbReference type="SMART" id="SM00267">
    <property type="entry name" value="GGDEF"/>
    <property type="match status" value="1"/>
</dbReference>
<dbReference type="PANTHER" id="PTHR45138:SF9">
    <property type="entry name" value="DIGUANYLATE CYCLASE DGCM-RELATED"/>
    <property type="match status" value="1"/>
</dbReference>
<keyword evidence="4" id="KW-0812">Transmembrane</keyword>
<comment type="caution">
    <text evidence="6">The sequence shown here is derived from an EMBL/GenBank/DDBJ whole genome shotgun (WGS) entry which is preliminary data.</text>
</comment>
<dbReference type="GO" id="GO:1902201">
    <property type="term" value="P:negative regulation of bacterial-type flagellum-dependent cell motility"/>
    <property type="evidence" value="ECO:0007669"/>
    <property type="project" value="TreeGrafter"/>
</dbReference>
<keyword evidence="7" id="KW-1185">Reference proteome</keyword>
<evidence type="ECO:0000313" key="7">
    <source>
        <dbReference type="Proteomes" id="UP000541810"/>
    </source>
</evidence>
<evidence type="ECO:0000256" key="3">
    <source>
        <dbReference type="SAM" id="MobiDB-lite"/>
    </source>
</evidence>
<dbReference type="InterPro" id="IPR029787">
    <property type="entry name" value="Nucleotide_cyclase"/>
</dbReference>
<comment type="catalytic activity">
    <reaction evidence="2">
        <text>2 GTP = 3',3'-c-di-GMP + 2 diphosphate</text>
        <dbReference type="Rhea" id="RHEA:24898"/>
        <dbReference type="ChEBI" id="CHEBI:33019"/>
        <dbReference type="ChEBI" id="CHEBI:37565"/>
        <dbReference type="ChEBI" id="CHEBI:58805"/>
        <dbReference type="EC" id="2.7.7.65"/>
    </reaction>
</comment>
<reference evidence="6 7" key="1">
    <citation type="submission" date="2020-08" db="EMBL/GenBank/DDBJ databases">
        <title>Genomic Encyclopedia of Type Strains, Phase IV (KMG-IV): sequencing the most valuable type-strain genomes for metagenomic binning, comparative biology and taxonomic classification.</title>
        <authorList>
            <person name="Goeker M."/>
        </authorList>
    </citation>
    <scope>NUCLEOTIDE SEQUENCE [LARGE SCALE GENOMIC DNA]</scope>
    <source>
        <strain evidence="6 7">DSM 103725</strain>
    </source>
</reference>
<accession>A0A7X0H7Q4</accession>